<dbReference type="EMBL" id="JAFFPU010000068">
    <property type="protein sequence ID" value="MBM9578812.1"/>
    <property type="molecule type" value="Genomic_DNA"/>
</dbReference>
<evidence type="ECO:0000256" key="3">
    <source>
        <dbReference type="ARBA" id="ARBA00022723"/>
    </source>
</evidence>
<dbReference type="SUPFAM" id="SSF50022">
    <property type="entry name" value="ISP domain"/>
    <property type="match status" value="1"/>
</dbReference>
<keyword evidence="6" id="KW-0411">Iron-sulfur</keyword>
<keyword evidence="4" id="KW-0560">Oxidoreductase</keyword>
<dbReference type="InterPro" id="IPR017941">
    <property type="entry name" value="Rieske_2Fe-2S"/>
</dbReference>
<keyword evidence="2" id="KW-0001">2Fe-2S</keyword>
<keyword evidence="9" id="KW-1185">Reference proteome</keyword>
<dbReference type="PRINTS" id="PR00090">
    <property type="entry name" value="RNGDIOXGNASE"/>
</dbReference>
<name>A0ABS2UEL4_9LEPT</name>
<keyword evidence="5" id="KW-0408">Iron</keyword>
<keyword evidence="8" id="KW-0223">Dioxygenase</keyword>
<keyword evidence="3" id="KW-0479">Metal-binding</keyword>
<proteinExistence type="predicted"/>
<dbReference type="Pfam" id="PF00848">
    <property type="entry name" value="Ring_hydroxyl_A"/>
    <property type="match status" value="1"/>
</dbReference>
<evidence type="ECO:0000256" key="5">
    <source>
        <dbReference type="ARBA" id="ARBA00023004"/>
    </source>
</evidence>
<dbReference type="Gene3D" id="3.90.380.10">
    <property type="entry name" value="Naphthalene 1,2-dioxygenase Alpha Subunit, Chain A, domain 1"/>
    <property type="match status" value="2"/>
</dbReference>
<dbReference type="PANTHER" id="PTHR43756">
    <property type="entry name" value="CHOLINE MONOOXYGENASE, CHLOROPLASTIC"/>
    <property type="match status" value="1"/>
</dbReference>
<dbReference type="InterPro" id="IPR015879">
    <property type="entry name" value="Ring_hydroxy_dOase_asu_C_dom"/>
</dbReference>
<comment type="caution">
    <text evidence="8">The sequence shown here is derived from an EMBL/GenBank/DDBJ whole genome shotgun (WGS) entry which is preliminary data.</text>
</comment>
<evidence type="ECO:0000256" key="4">
    <source>
        <dbReference type="ARBA" id="ARBA00023002"/>
    </source>
</evidence>
<evidence type="ECO:0000256" key="2">
    <source>
        <dbReference type="ARBA" id="ARBA00022714"/>
    </source>
</evidence>
<dbReference type="PANTHER" id="PTHR43756:SF5">
    <property type="entry name" value="CHOLINE MONOOXYGENASE, CHLOROPLASTIC"/>
    <property type="match status" value="1"/>
</dbReference>
<evidence type="ECO:0000313" key="8">
    <source>
        <dbReference type="EMBL" id="MBM9578812.1"/>
    </source>
</evidence>
<dbReference type="Gene3D" id="2.102.10.10">
    <property type="entry name" value="Rieske [2Fe-2S] iron-sulphur domain"/>
    <property type="match status" value="1"/>
</dbReference>
<dbReference type="Proteomes" id="UP000724686">
    <property type="component" value="Unassembled WGS sequence"/>
</dbReference>
<sequence>MFEKETAELVRPKALPFSSDVLERILKQSQTGTPEVSAIDSLRAKNRPMLKTEFYLDEKIYSSELILFEERAAVAGFQDQVRSPGDHLVCRIRDRELIVLRDEKNALRAYYNSCIHRGTRLLSAKKEGLLKKIVCPYHSWTYALDGKLLTSDCKVPERGLRELPIRDFAGILFVGFQKNALDRLEPVFRELKNFEFDSYVPYEIKITEGNYNWKVGVEIFLESYHISTVHKSSVAAVIPKNASIFDPIGEHGRILIPNRSFENASPPTRKDLIITYFLFPSTLLVIFRDHFAMIHFQPISREKTVCTQAILIPQKSKTPRMTPHWDFNSEFFFRTISEDLALAEEIQFGLKREGFIFPSSWEPGIFHFHRSLEGEK</sequence>
<dbReference type="SUPFAM" id="SSF55961">
    <property type="entry name" value="Bet v1-like"/>
    <property type="match status" value="1"/>
</dbReference>
<protein>
    <submittedName>
        <fullName evidence="8">Aromatic ring-hydroxylating dioxygenase subunit alpha</fullName>
    </submittedName>
</protein>
<organism evidence="8 9">
    <name type="scientific">Leptospira ainlahdjerensis</name>
    <dbReference type="NCBI Taxonomy" id="2810033"/>
    <lineage>
        <taxon>Bacteria</taxon>
        <taxon>Pseudomonadati</taxon>
        <taxon>Spirochaetota</taxon>
        <taxon>Spirochaetia</taxon>
        <taxon>Leptospirales</taxon>
        <taxon>Leptospiraceae</taxon>
        <taxon>Leptospira</taxon>
    </lineage>
</organism>
<comment type="cofactor">
    <cofactor evidence="1">
        <name>Fe cation</name>
        <dbReference type="ChEBI" id="CHEBI:24875"/>
    </cofactor>
</comment>
<evidence type="ECO:0000313" key="9">
    <source>
        <dbReference type="Proteomes" id="UP000724686"/>
    </source>
</evidence>
<dbReference type="CDD" id="cd03469">
    <property type="entry name" value="Rieske_RO_Alpha_N"/>
    <property type="match status" value="1"/>
</dbReference>
<evidence type="ECO:0000256" key="1">
    <source>
        <dbReference type="ARBA" id="ARBA00001962"/>
    </source>
</evidence>
<dbReference type="RefSeq" id="WP_205280788.1">
    <property type="nucleotide sequence ID" value="NZ_JAFFPU010000068.1"/>
</dbReference>
<evidence type="ECO:0000256" key="6">
    <source>
        <dbReference type="ARBA" id="ARBA00023014"/>
    </source>
</evidence>
<dbReference type="InterPro" id="IPR036922">
    <property type="entry name" value="Rieske_2Fe-2S_sf"/>
</dbReference>
<gene>
    <name evidence="8" type="ORF">JWG45_16835</name>
</gene>
<reference evidence="8 9" key="1">
    <citation type="submission" date="2021-02" db="EMBL/GenBank/DDBJ databases">
        <title>Leptospira ainlahdjerensis sp. nov., Leptospira ainazelensis sp. nov., Leptospira abararensis sp. nov. and Leptospira chreensis sp. nov., four new species isolated from water sources in Algeria.</title>
        <authorList>
            <person name="Amara Korba A."/>
            <person name="Kainiu M."/>
            <person name="Vincent A.T."/>
            <person name="Mariet J.-F."/>
            <person name="Veyrier F.J."/>
            <person name="Goarant C."/>
            <person name="Picardeau M."/>
        </authorList>
    </citation>
    <scope>NUCLEOTIDE SEQUENCE [LARGE SCALE GENOMIC DNA]</scope>
    <source>
        <strain evidence="8 9">201903070</strain>
    </source>
</reference>
<dbReference type="GO" id="GO:0051213">
    <property type="term" value="F:dioxygenase activity"/>
    <property type="evidence" value="ECO:0007669"/>
    <property type="project" value="UniProtKB-KW"/>
</dbReference>
<evidence type="ECO:0000259" key="7">
    <source>
        <dbReference type="PROSITE" id="PS51296"/>
    </source>
</evidence>
<feature type="domain" description="Rieske" evidence="7">
    <location>
        <begin position="84"/>
        <end position="174"/>
    </location>
</feature>
<dbReference type="Pfam" id="PF00355">
    <property type="entry name" value="Rieske"/>
    <property type="match status" value="1"/>
</dbReference>
<accession>A0ABS2UEL4</accession>
<dbReference type="InterPro" id="IPR001663">
    <property type="entry name" value="Rng_hydr_dOase-A"/>
</dbReference>
<dbReference type="PROSITE" id="PS51296">
    <property type="entry name" value="RIESKE"/>
    <property type="match status" value="1"/>
</dbReference>